<evidence type="ECO:0000256" key="8">
    <source>
        <dbReference type="ARBA" id="ARBA00022842"/>
    </source>
</evidence>
<keyword evidence="11" id="KW-0539">Nucleus</keyword>
<evidence type="ECO:0000256" key="6">
    <source>
        <dbReference type="ARBA" id="ARBA00022763"/>
    </source>
</evidence>
<comment type="cofactor">
    <cofactor evidence="1">
        <name>Mg(2+)</name>
        <dbReference type="ChEBI" id="CHEBI:18420"/>
    </cofactor>
</comment>
<keyword evidence="12" id="KW-0469">Meiosis</keyword>
<dbReference type="VEuPathDB" id="FungiDB:H257_16220"/>
<feature type="compositionally biased region" description="Low complexity" evidence="13">
    <location>
        <begin position="77"/>
        <end position="97"/>
    </location>
</feature>
<evidence type="ECO:0000256" key="1">
    <source>
        <dbReference type="ARBA" id="ARBA00001946"/>
    </source>
</evidence>
<evidence type="ECO:0000256" key="10">
    <source>
        <dbReference type="ARBA" id="ARBA00023204"/>
    </source>
</evidence>
<dbReference type="OrthoDB" id="343092at2759"/>
<keyword evidence="5" id="KW-0255">Endonuclease</keyword>
<keyword evidence="4" id="KW-0479">Metal-binding</keyword>
<comment type="subcellular location">
    <subcellularLocation>
        <location evidence="2">Nucleus</location>
    </subcellularLocation>
</comment>
<evidence type="ECO:0000256" key="7">
    <source>
        <dbReference type="ARBA" id="ARBA00022801"/>
    </source>
</evidence>
<dbReference type="EMBL" id="KI913195">
    <property type="protein sequence ID" value="ETV67625.1"/>
    <property type="molecule type" value="Genomic_DNA"/>
</dbReference>
<dbReference type="GeneID" id="20818216"/>
<dbReference type="GO" id="GO:0006310">
    <property type="term" value="P:DNA recombination"/>
    <property type="evidence" value="ECO:0007669"/>
    <property type="project" value="UniProtKB-KW"/>
</dbReference>
<evidence type="ECO:0000256" key="13">
    <source>
        <dbReference type="SAM" id="MobiDB-lite"/>
    </source>
</evidence>
<reference evidence="14" key="1">
    <citation type="submission" date="2013-12" db="EMBL/GenBank/DDBJ databases">
        <title>The Genome Sequence of Aphanomyces astaci APO3.</title>
        <authorList>
            <consortium name="The Broad Institute Genomics Platform"/>
            <person name="Russ C."/>
            <person name="Tyler B."/>
            <person name="van West P."/>
            <person name="Dieguez-Uribeondo J."/>
            <person name="Young S.K."/>
            <person name="Zeng Q."/>
            <person name="Gargeya S."/>
            <person name="Fitzgerald M."/>
            <person name="Abouelleil A."/>
            <person name="Alvarado L."/>
            <person name="Chapman S.B."/>
            <person name="Gainer-Dewar J."/>
            <person name="Goldberg J."/>
            <person name="Griggs A."/>
            <person name="Gujja S."/>
            <person name="Hansen M."/>
            <person name="Howarth C."/>
            <person name="Imamovic A."/>
            <person name="Ireland A."/>
            <person name="Larimer J."/>
            <person name="McCowan C."/>
            <person name="Murphy C."/>
            <person name="Pearson M."/>
            <person name="Poon T.W."/>
            <person name="Priest M."/>
            <person name="Roberts A."/>
            <person name="Saif S."/>
            <person name="Shea T."/>
            <person name="Sykes S."/>
            <person name="Wortman J."/>
            <person name="Nusbaum C."/>
            <person name="Birren B."/>
        </authorList>
    </citation>
    <scope>NUCLEOTIDE SEQUENCE [LARGE SCALE GENOMIC DNA]</scope>
    <source>
        <strain evidence="14">APO3</strain>
    </source>
</reference>
<dbReference type="GO" id="GO:0046872">
    <property type="term" value="F:metal ion binding"/>
    <property type="evidence" value="ECO:0007669"/>
    <property type="project" value="UniProtKB-KW"/>
</dbReference>
<evidence type="ECO:0000313" key="14">
    <source>
        <dbReference type="EMBL" id="ETV67625.1"/>
    </source>
</evidence>
<keyword evidence="6" id="KW-0227">DNA damage</keyword>
<sequence>MMSDSDSEIDGMLNALGLPPSQRSVGSPSASQPGSSGRRRPIAANTPLQQQSMPDTSVVDLSETSPVLKRSKVRQRSSPVHVPSIISSSSVQSSDVIELASDSEPDTFRHHGSIDPLITNPVDVSIISINTNSDEEDSPDNERDVHDDANDDDDMLPYEDENYFESMHQATLTYSPTSEAPIVTPVATATMPLVDPPPLASTEPPMVRPPPPTTRPTTKSSRASKHPKSTLNVALEASWSESDVAIKFKEALAAHTPKPIPVLPSIHCHVSCALLWEHSTAFDAALNRPVLTRVPMACRVFAALDFLAAMDARYAPIYDVIAGLRAHLHDPTARIFLVVEGMDKALIAEQRKQRATTVTFAHVQQACVQLFVNSFCHIKFTTDGDDTAQYLYSLTREVALLPQMEPVDFLTHVGRLTSLRATPNGDTTNELTNTWLRMLQMIPGMSEGRAQRVVGFYPTMQSLMTVYHNPAIPVEAKEVLLAEKLNANSIEIVLSKRIHAVFTCTDPSRVV</sequence>
<keyword evidence="8" id="KW-0460">Magnesium</keyword>
<dbReference type="GO" id="GO:0005634">
    <property type="term" value="C:nucleus"/>
    <property type="evidence" value="ECO:0007669"/>
    <property type="project" value="UniProtKB-SubCell"/>
</dbReference>
<feature type="compositionally biased region" description="Acidic residues" evidence="13">
    <location>
        <begin position="149"/>
        <end position="158"/>
    </location>
</feature>
<keyword evidence="3" id="KW-0540">Nuclease</keyword>
<dbReference type="PANTHER" id="PTHR21077">
    <property type="entry name" value="EME1 PROTEIN"/>
    <property type="match status" value="1"/>
</dbReference>
<proteinExistence type="predicted"/>
<name>W4FJI0_APHAT</name>
<feature type="region of interest" description="Disordered" evidence="13">
    <location>
        <begin position="131"/>
        <end position="158"/>
    </location>
</feature>
<dbReference type="GO" id="GO:0016787">
    <property type="term" value="F:hydrolase activity"/>
    <property type="evidence" value="ECO:0007669"/>
    <property type="project" value="UniProtKB-KW"/>
</dbReference>
<evidence type="ECO:0000256" key="2">
    <source>
        <dbReference type="ARBA" id="ARBA00004123"/>
    </source>
</evidence>
<keyword evidence="10" id="KW-0234">DNA repair</keyword>
<accession>W4FJI0</accession>
<dbReference type="RefSeq" id="XP_009842884.1">
    <property type="nucleotide sequence ID" value="XM_009844582.1"/>
</dbReference>
<feature type="region of interest" description="Disordered" evidence="13">
    <location>
        <begin position="193"/>
        <end position="229"/>
    </location>
</feature>
<gene>
    <name evidence="14" type="ORF">H257_16220</name>
</gene>
<feature type="region of interest" description="Disordered" evidence="13">
    <location>
        <begin position="1"/>
        <end position="117"/>
    </location>
</feature>
<dbReference type="AlphaFoldDB" id="W4FJI0"/>
<dbReference type="GO" id="GO:0051321">
    <property type="term" value="P:meiotic cell cycle"/>
    <property type="evidence" value="ECO:0007669"/>
    <property type="project" value="UniProtKB-KW"/>
</dbReference>
<dbReference type="InterPro" id="IPR042530">
    <property type="entry name" value="EME1/EME2_C"/>
</dbReference>
<evidence type="ECO:0000256" key="5">
    <source>
        <dbReference type="ARBA" id="ARBA00022759"/>
    </source>
</evidence>
<keyword evidence="9" id="KW-0233">DNA recombination</keyword>
<dbReference type="GO" id="GO:0004519">
    <property type="term" value="F:endonuclease activity"/>
    <property type="evidence" value="ECO:0007669"/>
    <property type="project" value="UniProtKB-KW"/>
</dbReference>
<evidence type="ECO:0008006" key="15">
    <source>
        <dbReference type="Google" id="ProtNLM"/>
    </source>
</evidence>
<protein>
    <recommendedName>
        <fullName evidence="15">ERCC4 domain-containing protein</fullName>
    </recommendedName>
</protein>
<evidence type="ECO:0000256" key="11">
    <source>
        <dbReference type="ARBA" id="ARBA00023242"/>
    </source>
</evidence>
<dbReference type="GO" id="GO:0006281">
    <property type="term" value="P:DNA repair"/>
    <property type="evidence" value="ECO:0007669"/>
    <property type="project" value="UniProtKB-KW"/>
</dbReference>
<dbReference type="Gene3D" id="1.10.150.670">
    <property type="entry name" value="Crossover junction endonuclease EME1, DNA-binding domain"/>
    <property type="match status" value="1"/>
</dbReference>
<keyword evidence="7" id="KW-0378">Hydrolase</keyword>
<feature type="compositionally biased region" description="Low complexity" evidence="13">
    <location>
        <begin position="24"/>
        <end position="36"/>
    </location>
</feature>
<evidence type="ECO:0000256" key="12">
    <source>
        <dbReference type="ARBA" id="ARBA00023254"/>
    </source>
</evidence>
<dbReference type="PANTHER" id="PTHR21077:SF5">
    <property type="entry name" value="CROSSOVER JUNCTION ENDONUCLEASE MMS4"/>
    <property type="match status" value="1"/>
</dbReference>
<feature type="compositionally biased region" description="Polar residues" evidence="13">
    <location>
        <begin position="46"/>
        <end position="55"/>
    </location>
</feature>
<dbReference type="GO" id="GO:0048476">
    <property type="term" value="C:Holliday junction resolvase complex"/>
    <property type="evidence" value="ECO:0007669"/>
    <property type="project" value="InterPro"/>
</dbReference>
<evidence type="ECO:0000256" key="3">
    <source>
        <dbReference type="ARBA" id="ARBA00022722"/>
    </source>
</evidence>
<evidence type="ECO:0000256" key="9">
    <source>
        <dbReference type="ARBA" id="ARBA00023172"/>
    </source>
</evidence>
<evidence type="ECO:0000256" key="4">
    <source>
        <dbReference type="ARBA" id="ARBA00022723"/>
    </source>
</evidence>
<organism evidence="14">
    <name type="scientific">Aphanomyces astaci</name>
    <name type="common">Crayfish plague agent</name>
    <dbReference type="NCBI Taxonomy" id="112090"/>
    <lineage>
        <taxon>Eukaryota</taxon>
        <taxon>Sar</taxon>
        <taxon>Stramenopiles</taxon>
        <taxon>Oomycota</taxon>
        <taxon>Saprolegniomycetes</taxon>
        <taxon>Saprolegniales</taxon>
        <taxon>Verrucalvaceae</taxon>
        <taxon>Aphanomyces</taxon>
    </lineage>
</organism>
<dbReference type="InterPro" id="IPR033310">
    <property type="entry name" value="Mms4/EME1/EME2"/>
</dbReference>